<dbReference type="NCBIfam" id="TIGR04057">
    <property type="entry name" value="SusC_RagA_signa"/>
    <property type="match status" value="1"/>
</dbReference>
<keyword evidence="9 10" id="KW-0998">Cell outer membrane</keyword>
<dbReference type="InterPro" id="IPR023997">
    <property type="entry name" value="TonB-dep_OMP_SusC/RagA_CS"/>
</dbReference>
<dbReference type="PROSITE" id="PS52016">
    <property type="entry name" value="TONB_DEPENDENT_REC_3"/>
    <property type="match status" value="1"/>
</dbReference>
<dbReference type="GO" id="GO:0009279">
    <property type="term" value="C:cell outer membrane"/>
    <property type="evidence" value="ECO:0007669"/>
    <property type="project" value="UniProtKB-SubCell"/>
</dbReference>
<reference evidence="15" key="1">
    <citation type="journal article" date="2020" name="Int. J. Syst. Evol. Microbiol.">
        <title>Aquipluma nitroreducens gen. nov. sp. nov., a novel facultatively anaerobic bacterium isolated from a freshwater lake.</title>
        <authorList>
            <person name="Watanabe M."/>
            <person name="Kojima H."/>
            <person name="Fukui M."/>
        </authorList>
    </citation>
    <scope>NUCLEOTIDE SEQUENCE</scope>
    <source>
        <strain evidence="15">MeG22</strain>
    </source>
</reference>
<dbReference type="NCBIfam" id="TIGR04056">
    <property type="entry name" value="OMP_RagA_SusC"/>
    <property type="match status" value="1"/>
</dbReference>
<evidence type="ECO:0000256" key="7">
    <source>
        <dbReference type="ARBA" id="ARBA00023077"/>
    </source>
</evidence>
<dbReference type="InterPro" id="IPR008969">
    <property type="entry name" value="CarboxyPept-like_regulatory"/>
</dbReference>
<keyword evidence="4" id="KW-0406">Ion transport</keyword>
<dbReference type="InterPro" id="IPR037066">
    <property type="entry name" value="Plug_dom_sf"/>
</dbReference>
<keyword evidence="8 10" id="KW-0472">Membrane</keyword>
<dbReference type="InterPro" id="IPR011662">
    <property type="entry name" value="Secretin/TonB_short_N"/>
</dbReference>
<keyword evidence="7 11" id="KW-0798">TonB box</keyword>
<dbReference type="GO" id="GO:0006826">
    <property type="term" value="P:iron ion transport"/>
    <property type="evidence" value="ECO:0007669"/>
    <property type="project" value="UniProtKB-KW"/>
</dbReference>
<dbReference type="InterPro" id="IPR023996">
    <property type="entry name" value="TonB-dep_OMP_SusC/RagA"/>
</dbReference>
<organism evidence="15 16">
    <name type="scientific">Aquipluma nitroreducens</name>
    <dbReference type="NCBI Taxonomy" id="2010828"/>
    <lineage>
        <taxon>Bacteria</taxon>
        <taxon>Pseudomonadati</taxon>
        <taxon>Bacteroidota</taxon>
        <taxon>Bacteroidia</taxon>
        <taxon>Marinilabiliales</taxon>
        <taxon>Prolixibacteraceae</taxon>
        <taxon>Aquipluma</taxon>
    </lineage>
</organism>
<evidence type="ECO:0000256" key="10">
    <source>
        <dbReference type="PROSITE-ProRule" id="PRU01360"/>
    </source>
</evidence>
<evidence type="ECO:0000256" key="3">
    <source>
        <dbReference type="ARBA" id="ARBA00022452"/>
    </source>
</evidence>
<dbReference type="Gene3D" id="2.40.170.20">
    <property type="entry name" value="TonB-dependent receptor, beta-barrel domain"/>
    <property type="match status" value="1"/>
</dbReference>
<dbReference type="Gene3D" id="2.60.40.1120">
    <property type="entry name" value="Carboxypeptidase-like, regulatory domain"/>
    <property type="match status" value="1"/>
</dbReference>
<keyword evidence="4" id="KW-0410">Iron transport</keyword>
<proteinExistence type="inferred from homology"/>
<dbReference type="Pfam" id="PF00593">
    <property type="entry name" value="TonB_dep_Rec_b-barrel"/>
    <property type="match status" value="1"/>
</dbReference>
<feature type="domain" description="Secretin/TonB short N-terminal" evidence="13">
    <location>
        <begin position="62"/>
        <end position="111"/>
    </location>
</feature>
<dbReference type="Pfam" id="PF13715">
    <property type="entry name" value="CarbopepD_reg_2"/>
    <property type="match status" value="1"/>
</dbReference>
<dbReference type="Proteomes" id="UP001193389">
    <property type="component" value="Chromosome"/>
</dbReference>
<dbReference type="Pfam" id="PF07660">
    <property type="entry name" value="STN"/>
    <property type="match status" value="1"/>
</dbReference>
<evidence type="ECO:0000256" key="2">
    <source>
        <dbReference type="ARBA" id="ARBA00022448"/>
    </source>
</evidence>
<evidence type="ECO:0000256" key="5">
    <source>
        <dbReference type="ARBA" id="ARBA00022692"/>
    </source>
</evidence>
<protein>
    <submittedName>
        <fullName evidence="15">TonB family protein</fullName>
    </submittedName>
</protein>
<dbReference type="InterPro" id="IPR012910">
    <property type="entry name" value="Plug_dom"/>
</dbReference>
<dbReference type="InterPro" id="IPR036942">
    <property type="entry name" value="Beta-barrel_TonB_sf"/>
</dbReference>
<evidence type="ECO:0000256" key="1">
    <source>
        <dbReference type="ARBA" id="ARBA00004571"/>
    </source>
</evidence>
<dbReference type="KEGG" id="anf:AQPE_1004"/>
<comment type="subcellular location">
    <subcellularLocation>
        <location evidence="1 10">Cell outer membrane</location>
        <topology evidence="1 10">Multi-pass membrane protein</topology>
    </subcellularLocation>
</comment>
<evidence type="ECO:0000256" key="4">
    <source>
        <dbReference type="ARBA" id="ARBA00022496"/>
    </source>
</evidence>
<evidence type="ECO:0000313" key="16">
    <source>
        <dbReference type="Proteomes" id="UP001193389"/>
    </source>
</evidence>
<feature type="domain" description="TonB-dependent receptor-like beta-barrel" evidence="12">
    <location>
        <begin position="523"/>
        <end position="1094"/>
    </location>
</feature>
<evidence type="ECO:0000313" key="15">
    <source>
        <dbReference type="EMBL" id="BBE16857.1"/>
    </source>
</evidence>
<evidence type="ECO:0000259" key="13">
    <source>
        <dbReference type="Pfam" id="PF07660"/>
    </source>
</evidence>
<evidence type="ECO:0000259" key="12">
    <source>
        <dbReference type="Pfam" id="PF00593"/>
    </source>
</evidence>
<evidence type="ECO:0000256" key="6">
    <source>
        <dbReference type="ARBA" id="ARBA00023004"/>
    </source>
</evidence>
<gene>
    <name evidence="15" type="ORF">AQPE_1004</name>
</gene>
<comment type="similarity">
    <text evidence="10 11">Belongs to the TonB-dependent receptor family.</text>
</comment>
<dbReference type="InterPro" id="IPR000531">
    <property type="entry name" value="Beta-barrel_TonB"/>
</dbReference>
<dbReference type="SUPFAM" id="SSF49464">
    <property type="entry name" value="Carboxypeptidase regulatory domain-like"/>
    <property type="match status" value="1"/>
</dbReference>
<dbReference type="EMBL" id="AP018694">
    <property type="protein sequence ID" value="BBE16857.1"/>
    <property type="molecule type" value="Genomic_DNA"/>
</dbReference>
<evidence type="ECO:0000256" key="9">
    <source>
        <dbReference type="ARBA" id="ARBA00023237"/>
    </source>
</evidence>
<sequence>MIFTRVKIYSDASVSMRVKFLLFIFIILLSVKAFSQKQNISLNFKDVTLERIILEIEKQSEYRFFFEQSSINLQPKATIQIWNATINEVLERLFNNTPYTYQIIDQHIILSQGKEVVPKNINNESYRTVKGTVTNKNMETMPGVTVMIKNTYTGTITDRNGQYKIEVPLNYDSLVFSYVGMMRFEVSIGKKQHIDVSLEPEIIGVDEVIVVGYGDQRKSDLTGAITTIEVDGTRKMPVTGFDQALQGRAAGVLVTSTSGSPGGGTSVRIRGIGTVNNNNPLFVIDGIPTDDIRFLNMSDIDNVEILKDASATAIYGNRGANGVILINTKKGKPGSPVITAESYFGVSDVWKNPHMGDSKQFATISNLAVKNGIESEGVGAYQYIEEFNNPDNYSGGTNWWKLITRKAMVHNQNVSISGGNDMNKYLMSLSYLSQDGIIKGSEFDRLTFRVNNEYKLSDKITLAFNTNLSHAKRQTISEDDLDGGIVFTAIVLDPITSGAERPVDDPIRVKYGEFSRWYESVYSNKFNPVAQIGRSINSWTQLRFFGNLSFNYDLTKHLSYHSTFGMDLRHSDYDNFLPSFWMDSDSKNDINSVSKDSGKNTDWVYENTMTYKQIFKKNHNFTALIGMTTEGGKYEIVQASKRNIPANSDYLRYLSAATSDPNVTGEVSDYGLISYLGRVNYAFNSEYLFTASIRADGSSKFANGEKWGYFPSLSGGWRISNEKFFSALKLSDIVDDLKIRLGWGQVGNQNISDNAFRTLIAGGDTRRYLFNQSIVQGYAPINLGNKNLTWETTESTNLGIDFNLFKSKLTGSLDFYKKQTKNMLLKLPVPMSAGLPDSPWTNAGEIENKGFEFFSTYHNKWKELNFSVNLNVSSYKNTVLSLGGGEPIMGGEQRLGYTTKTMVGHPIGEFFGYIVEGVFQNQHQVDIANALSAENIYYQDFLTRPGDFKFKDLNGDGRITGEDRTFLGSPHPDFTYGINLFAEYHRFDISLFLQGSQGGEIFNVFKYYTYQNTGYFNSPANMIEKAWHGEGTSNTQFQISASNANNNLRPSSWYIEDGSFLRIKNLQIGYNLNKRLCQKVGISECRIYIGGQNLFTFTRYSGLDPELADLSGSPLNSGIDFAKYPQARTILTGLSIKF</sequence>
<dbReference type="SUPFAM" id="SSF56935">
    <property type="entry name" value="Porins"/>
    <property type="match status" value="1"/>
</dbReference>
<accession>A0A5K7S5T2</accession>
<evidence type="ECO:0000259" key="14">
    <source>
        <dbReference type="Pfam" id="PF07715"/>
    </source>
</evidence>
<keyword evidence="2 10" id="KW-0813">Transport</keyword>
<evidence type="ECO:0000256" key="8">
    <source>
        <dbReference type="ARBA" id="ARBA00023136"/>
    </source>
</evidence>
<keyword evidence="3 10" id="KW-1134">Transmembrane beta strand</keyword>
<feature type="domain" description="TonB-dependent receptor plug" evidence="14">
    <location>
        <begin position="218"/>
        <end position="323"/>
    </location>
</feature>
<keyword evidence="16" id="KW-1185">Reference proteome</keyword>
<dbReference type="AlphaFoldDB" id="A0A5K7S5T2"/>
<keyword evidence="5 10" id="KW-0812">Transmembrane</keyword>
<dbReference type="Pfam" id="PF07715">
    <property type="entry name" value="Plug"/>
    <property type="match status" value="1"/>
</dbReference>
<dbReference type="Gene3D" id="2.170.130.10">
    <property type="entry name" value="TonB-dependent receptor, plug domain"/>
    <property type="match status" value="1"/>
</dbReference>
<evidence type="ECO:0000256" key="11">
    <source>
        <dbReference type="RuleBase" id="RU003357"/>
    </source>
</evidence>
<name>A0A5K7S5T2_9BACT</name>
<dbReference type="InterPro" id="IPR039426">
    <property type="entry name" value="TonB-dep_rcpt-like"/>
</dbReference>
<keyword evidence="6" id="KW-0408">Iron</keyword>